<comment type="pathway">
    <text evidence="2 13">Cofactor biosynthesis; molybdopterin biosynthesis.</text>
</comment>
<keyword evidence="8" id="KW-0547">Nucleotide-binding</keyword>
<evidence type="ECO:0000256" key="1">
    <source>
        <dbReference type="ARBA" id="ARBA00001946"/>
    </source>
</evidence>
<dbReference type="SUPFAM" id="SSF63882">
    <property type="entry name" value="MoeA N-terminal region -like"/>
    <property type="match status" value="1"/>
</dbReference>
<accession>A0AAN0IP96</accession>
<comment type="similarity">
    <text evidence="3">In the N-terminal section; belongs to the MoaB/Mog family.</text>
</comment>
<dbReference type="PANTHER" id="PTHR10192">
    <property type="entry name" value="MOLYBDOPTERIN BIOSYNTHESIS PROTEIN"/>
    <property type="match status" value="1"/>
</dbReference>
<comment type="cofactor">
    <cofactor evidence="1 13">
        <name>Mg(2+)</name>
        <dbReference type="ChEBI" id="CHEBI:18420"/>
    </cofactor>
</comment>
<dbReference type="InterPro" id="IPR036688">
    <property type="entry name" value="MoeA_C_domain_IV_sf"/>
</dbReference>
<evidence type="ECO:0000313" key="16">
    <source>
        <dbReference type="Proteomes" id="UP000007879"/>
    </source>
</evidence>
<dbReference type="EnsemblMetazoa" id="XM_011407311.2">
    <property type="protein sequence ID" value="XP_011405613.1"/>
    <property type="gene ID" value="LOC100638139"/>
</dbReference>
<dbReference type="GO" id="GO:0005829">
    <property type="term" value="C:cytosol"/>
    <property type="evidence" value="ECO:0007669"/>
    <property type="project" value="TreeGrafter"/>
</dbReference>
<dbReference type="FunFam" id="3.40.980.10:FF:000002">
    <property type="entry name" value="Molybdopterin molybdenumtransferase"/>
    <property type="match status" value="1"/>
</dbReference>
<dbReference type="GO" id="GO:0006777">
    <property type="term" value="P:Mo-molybdopterin cofactor biosynthetic process"/>
    <property type="evidence" value="ECO:0007669"/>
    <property type="project" value="UniProtKB-UniRule"/>
</dbReference>
<dbReference type="NCBIfam" id="NF045515">
    <property type="entry name" value="Glp_gephyrin"/>
    <property type="match status" value="1"/>
</dbReference>
<evidence type="ECO:0000256" key="3">
    <source>
        <dbReference type="ARBA" id="ARBA00007589"/>
    </source>
</evidence>
<comment type="similarity">
    <text evidence="4">In the C-terminal section; belongs to the MoeA family.</text>
</comment>
<keyword evidence="5 13" id="KW-0500">Molybdenum</keyword>
<evidence type="ECO:0000256" key="5">
    <source>
        <dbReference type="ARBA" id="ARBA00022505"/>
    </source>
</evidence>
<keyword evidence="6 13" id="KW-0808">Transferase</keyword>
<name>A0AAN0IP96_AMPQE</name>
<organism evidence="15 16">
    <name type="scientific">Amphimedon queenslandica</name>
    <name type="common">Sponge</name>
    <dbReference type="NCBI Taxonomy" id="400682"/>
    <lineage>
        <taxon>Eukaryota</taxon>
        <taxon>Metazoa</taxon>
        <taxon>Porifera</taxon>
        <taxon>Demospongiae</taxon>
        <taxon>Heteroscleromorpha</taxon>
        <taxon>Haplosclerida</taxon>
        <taxon>Niphatidae</taxon>
        <taxon>Amphimedon</taxon>
    </lineage>
</organism>
<dbReference type="InterPro" id="IPR005111">
    <property type="entry name" value="MoeA_C_domain_IV"/>
</dbReference>
<dbReference type="Pfam" id="PF03454">
    <property type="entry name" value="MoeA_C"/>
    <property type="match status" value="1"/>
</dbReference>
<keyword evidence="16" id="KW-1185">Reference proteome</keyword>
<dbReference type="GeneID" id="100638139"/>
<reference evidence="15" key="2">
    <citation type="submission" date="2024-06" db="UniProtKB">
        <authorList>
            <consortium name="EnsemblMetazoa"/>
        </authorList>
    </citation>
    <scope>IDENTIFICATION</scope>
</reference>
<dbReference type="Gene3D" id="2.40.340.10">
    <property type="entry name" value="MoeA, C-terminal, domain IV"/>
    <property type="match status" value="1"/>
</dbReference>
<dbReference type="RefSeq" id="XP_011405613.1">
    <property type="nucleotide sequence ID" value="XM_011407311.2"/>
</dbReference>
<evidence type="ECO:0000256" key="12">
    <source>
        <dbReference type="ARBA" id="ARBA00023268"/>
    </source>
</evidence>
<dbReference type="GO" id="GO:0061598">
    <property type="term" value="F:molybdopterin adenylyltransferase activity"/>
    <property type="evidence" value="ECO:0007669"/>
    <property type="project" value="UniProtKB-UniRule"/>
</dbReference>
<evidence type="ECO:0000256" key="9">
    <source>
        <dbReference type="ARBA" id="ARBA00022840"/>
    </source>
</evidence>
<dbReference type="NCBIfam" id="TIGR00177">
    <property type="entry name" value="molyb_syn"/>
    <property type="match status" value="2"/>
</dbReference>
<sequence length="625" mass="66384">MAARSAGVLTVSDRCSKGEANDTSGPNLVRLINSSKLGFNDVLTKCVPDEAELIEAALLDWADRAGLSLVLTTGGTGFSPRDVTPEATKKVIERDAPGLSIAMITKSLEVTPMAMLSRLTSGIRRSTLIINLPGSKKGAEECFNFALPSLSHALDLISDVSSRVDHTHNSMQVHGGHTCGHGKYHSTTKTIGRTKEDFYPVAMRPRQSPYPLLSVHEALQVVMEKIPEQQSTELRNLEDALDRVLGESIIASQPFPPFPASIKDGYAVISSDSSTERDVLAPVTAGESPQSGQCVLIGTVARITTGAPLPGGADAVVMVENTELLASSDDGTVEKKIKILSNVQSGEDVRSVGSDIAKGETVLERGTVLGPSELGLAASVGMERINVFKTPLVAVMSTGNEVVDPGSNLAPGQIYDSNRHVLLAAVRKNGFKGLDIGIAPDTREKLVEKIAAGLEKADVLVTSGGVSMGEKDLLKPVLVKDFSANIHFGRVFMKPGKPTTFATVERNGKLKLIFALPGNPVSSTVTFQLFVLPALRKLAGHPNPSSVTIKAQLKSRVSLDPRPEYQRVVISDWSTVPPTVESTGLQRSSRLLSMRGATGLAVLPPMDEGGKTGMEPGEIIDLILM</sequence>
<dbReference type="InterPro" id="IPR036135">
    <property type="entry name" value="MoeA_linker/N_sf"/>
</dbReference>
<keyword evidence="9" id="KW-0067">ATP-binding</keyword>
<evidence type="ECO:0000256" key="7">
    <source>
        <dbReference type="ARBA" id="ARBA00022723"/>
    </source>
</evidence>
<proteinExistence type="inferred from homology"/>
<dbReference type="Proteomes" id="UP000007879">
    <property type="component" value="Unassembled WGS sequence"/>
</dbReference>
<dbReference type="CDD" id="cd00887">
    <property type="entry name" value="MoeA"/>
    <property type="match status" value="1"/>
</dbReference>
<dbReference type="Pfam" id="PF00994">
    <property type="entry name" value="MoCF_biosynth"/>
    <property type="match status" value="2"/>
</dbReference>
<comment type="function">
    <text evidence="13">Catalyzes two steps in the biosynthesis of the molybdenum cofactor. In the first step, molybdopterin is adenylated. Subsequently, molybdate is inserted into adenylated molybdopterin and AMP is released.</text>
</comment>
<dbReference type="Pfam" id="PF03453">
    <property type="entry name" value="MoeA_N"/>
    <property type="match status" value="1"/>
</dbReference>
<dbReference type="InterPro" id="IPR001453">
    <property type="entry name" value="MoaB/Mog_dom"/>
</dbReference>
<dbReference type="GO" id="GO:0061599">
    <property type="term" value="F:molybdopterin molybdotransferase activity"/>
    <property type="evidence" value="ECO:0007669"/>
    <property type="project" value="UniProtKB-UniRule"/>
</dbReference>
<comment type="similarity">
    <text evidence="13">Belongs to the MoeA family.</text>
</comment>
<dbReference type="Gene3D" id="3.90.105.10">
    <property type="entry name" value="Molybdopterin biosynthesis moea protein, domain 2"/>
    <property type="match status" value="1"/>
</dbReference>
<dbReference type="PROSITE" id="PS01079">
    <property type="entry name" value="MOCF_BIOSYNTHESIS_2"/>
    <property type="match status" value="1"/>
</dbReference>
<comment type="catalytic activity">
    <reaction evidence="13">
        <text>molybdopterin + ATP + H(+) = adenylyl-molybdopterin + diphosphate</text>
        <dbReference type="Rhea" id="RHEA:31331"/>
        <dbReference type="ChEBI" id="CHEBI:15378"/>
        <dbReference type="ChEBI" id="CHEBI:30616"/>
        <dbReference type="ChEBI" id="CHEBI:33019"/>
        <dbReference type="ChEBI" id="CHEBI:58698"/>
        <dbReference type="ChEBI" id="CHEBI:62727"/>
    </reaction>
</comment>
<evidence type="ECO:0000259" key="14">
    <source>
        <dbReference type="SMART" id="SM00852"/>
    </source>
</evidence>
<protein>
    <recommendedName>
        <fullName evidence="14">MoaB/Mog domain-containing protein</fullName>
    </recommendedName>
</protein>
<evidence type="ECO:0000256" key="11">
    <source>
        <dbReference type="ARBA" id="ARBA00023150"/>
    </source>
</evidence>
<keyword evidence="12" id="KW-0511">Multifunctional enzyme</keyword>
<dbReference type="AlphaFoldDB" id="A0AAN0IP96"/>
<feature type="domain" description="MoaB/Mog" evidence="14">
    <location>
        <begin position="7"/>
        <end position="153"/>
    </location>
</feature>
<evidence type="ECO:0000313" key="15">
    <source>
        <dbReference type="EnsemblMetazoa" id="XP_011405613.1"/>
    </source>
</evidence>
<comment type="catalytic activity">
    <reaction evidence="13">
        <text>adenylyl-molybdopterin + molybdate = Mo-molybdopterin + AMP + H(+)</text>
        <dbReference type="Rhea" id="RHEA:35047"/>
        <dbReference type="ChEBI" id="CHEBI:15378"/>
        <dbReference type="ChEBI" id="CHEBI:36264"/>
        <dbReference type="ChEBI" id="CHEBI:62727"/>
        <dbReference type="ChEBI" id="CHEBI:71302"/>
        <dbReference type="ChEBI" id="CHEBI:456215"/>
    </reaction>
</comment>
<dbReference type="SMART" id="SM00852">
    <property type="entry name" value="MoCF_biosynth"/>
    <property type="match status" value="2"/>
</dbReference>
<evidence type="ECO:0000256" key="2">
    <source>
        <dbReference type="ARBA" id="ARBA00005046"/>
    </source>
</evidence>
<dbReference type="Gene3D" id="2.170.190.11">
    <property type="entry name" value="Molybdopterin biosynthesis moea protein, domain 3"/>
    <property type="match status" value="1"/>
</dbReference>
<dbReference type="InterPro" id="IPR005110">
    <property type="entry name" value="MoeA_linker/N"/>
</dbReference>
<evidence type="ECO:0000256" key="13">
    <source>
        <dbReference type="RuleBase" id="RU365090"/>
    </source>
</evidence>
<dbReference type="FunFam" id="2.170.190.11:FF:000001">
    <property type="entry name" value="Molybdopterin molybdenumtransferase"/>
    <property type="match status" value="1"/>
</dbReference>
<dbReference type="InterPro" id="IPR036425">
    <property type="entry name" value="MoaB/Mog-like_dom_sf"/>
</dbReference>
<dbReference type="KEGG" id="aqu:100638139"/>
<dbReference type="Gene3D" id="3.40.980.10">
    <property type="entry name" value="MoaB/Mog-like domain"/>
    <property type="match status" value="2"/>
</dbReference>
<dbReference type="InterPro" id="IPR038987">
    <property type="entry name" value="MoeA-like"/>
</dbReference>
<keyword evidence="10 13" id="KW-0460">Magnesium</keyword>
<evidence type="ECO:0000256" key="10">
    <source>
        <dbReference type="ARBA" id="ARBA00022842"/>
    </source>
</evidence>
<keyword evidence="7 13" id="KW-0479">Metal-binding</keyword>
<dbReference type="GO" id="GO:0046872">
    <property type="term" value="F:metal ion binding"/>
    <property type="evidence" value="ECO:0007669"/>
    <property type="project" value="UniProtKB-UniRule"/>
</dbReference>
<dbReference type="SUPFAM" id="SSF53218">
    <property type="entry name" value="Molybdenum cofactor biosynthesis proteins"/>
    <property type="match status" value="2"/>
</dbReference>
<evidence type="ECO:0000256" key="8">
    <source>
        <dbReference type="ARBA" id="ARBA00022741"/>
    </source>
</evidence>
<dbReference type="InterPro" id="IPR008284">
    <property type="entry name" value="MoCF_biosynth_CS"/>
</dbReference>
<dbReference type="FunFam" id="3.40.980.10:FF:000001">
    <property type="entry name" value="Molybdopterin molybdenumtransferase"/>
    <property type="match status" value="1"/>
</dbReference>
<reference evidence="16" key="1">
    <citation type="journal article" date="2010" name="Nature">
        <title>The Amphimedon queenslandica genome and the evolution of animal complexity.</title>
        <authorList>
            <person name="Srivastava M."/>
            <person name="Simakov O."/>
            <person name="Chapman J."/>
            <person name="Fahey B."/>
            <person name="Gauthier M.E."/>
            <person name="Mitros T."/>
            <person name="Richards G.S."/>
            <person name="Conaco C."/>
            <person name="Dacre M."/>
            <person name="Hellsten U."/>
            <person name="Larroux C."/>
            <person name="Putnam N.H."/>
            <person name="Stanke M."/>
            <person name="Adamska M."/>
            <person name="Darling A."/>
            <person name="Degnan S.M."/>
            <person name="Oakley T.H."/>
            <person name="Plachetzki D.C."/>
            <person name="Zhai Y."/>
            <person name="Adamski M."/>
            <person name="Calcino A."/>
            <person name="Cummins S.F."/>
            <person name="Goodstein D.M."/>
            <person name="Harris C."/>
            <person name="Jackson D.J."/>
            <person name="Leys S.P."/>
            <person name="Shu S."/>
            <person name="Woodcroft B.J."/>
            <person name="Vervoort M."/>
            <person name="Kosik K.S."/>
            <person name="Manning G."/>
            <person name="Degnan B.M."/>
            <person name="Rokhsar D.S."/>
        </authorList>
    </citation>
    <scope>NUCLEOTIDE SEQUENCE [LARGE SCALE GENOMIC DNA]</scope>
</reference>
<dbReference type="PROSITE" id="PS01078">
    <property type="entry name" value="MOCF_BIOSYNTHESIS_1"/>
    <property type="match status" value="1"/>
</dbReference>
<keyword evidence="11 13" id="KW-0501">Molybdenum cofactor biosynthesis</keyword>
<feature type="domain" description="MoaB/Mog" evidence="14">
    <location>
        <begin position="394"/>
        <end position="537"/>
    </location>
</feature>
<dbReference type="GO" id="GO:0005524">
    <property type="term" value="F:ATP binding"/>
    <property type="evidence" value="ECO:0007669"/>
    <property type="project" value="UniProtKB-UniRule"/>
</dbReference>
<evidence type="ECO:0000256" key="6">
    <source>
        <dbReference type="ARBA" id="ARBA00022679"/>
    </source>
</evidence>
<dbReference type="SUPFAM" id="SSF63867">
    <property type="entry name" value="MoeA C-terminal domain-like"/>
    <property type="match status" value="1"/>
</dbReference>
<evidence type="ECO:0000256" key="4">
    <source>
        <dbReference type="ARBA" id="ARBA00008339"/>
    </source>
</evidence>
<dbReference type="PANTHER" id="PTHR10192:SF5">
    <property type="entry name" value="GEPHYRIN"/>
    <property type="match status" value="1"/>
</dbReference>
<dbReference type="CDD" id="cd00886">
    <property type="entry name" value="MogA_MoaB"/>
    <property type="match status" value="1"/>
</dbReference>